<dbReference type="Gene3D" id="3.40.850.10">
    <property type="entry name" value="Kinesin motor domain"/>
    <property type="match status" value="1"/>
</dbReference>
<name>A0A8B9Y8D3_BOSMU</name>
<evidence type="ECO:0000313" key="11">
    <source>
        <dbReference type="Ensembl" id="ENSBGRP00000033030.1"/>
    </source>
</evidence>
<feature type="compositionally biased region" description="Polar residues" evidence="9">
    <location>
        <begin position="755"/>
        <end position="766"/>
    </location>
</feature>
<dbReference type="AlphaFoldDB" id="A0A8B9Y8D3"/>
<dbReference type="Ensembl" id="ENSBGRT00000038168.1">
    <property type="protein sequence ID" value="ENSBGRP00000033030.1"/>
    <property type="gene ID" value="ENSBGRG00000020219.1"/>
</dbReference>
<evidence type="ECO:0000256" key="9">
    <source>
        <dbReference type="SAM" id="MobiDB-lite"/>
    </source>
</evidence>
<organism evidence="11 12">
    <name type="scientific">Bos mutus grunniens</name>
    <name type="common">Wild yak</name>
    <name type="synonym">Bos grunniens</name>
    <dbReference type="NCBI Taxonomy" id="30521"/>
    <lineage>
        <taxon>Eukaryota</taxon>
        <taxon>Metazoa</taxon>
        <taxon>Chordata</taxon>
        <taxon>Craniata</taxon>
        <taxon>Vertebrata</taxon>
        <taxon>Euteleostomi</taxon>
        <taxon>Mammalia</taxon>
        <taxon>Eutheria</taxon>
        <taxon>Laurasiatheria</taxon>
        <taxon>Artiodactyla</taxon>
        <taxon>Ruminantia</taxon>
        <taxon>Pecora</taxon>
        <taxon>Bovidae</taxon>
        <taxon>Bovinae</taxon>
        <taxon>Bos</taxon>
    </lineage>
</organism>
<evidence type="ECO:0000256" key="8">
    <source>
        <dbReference type="SAM" id="Coils"/>
    </source>
</evidence>
<evidence type="ECO:0000256" key="7">
    <source>
        <dbReference type="RuleBase" id="RU000394"/>
    </source>
</evidence>
<feature type="region of interest" description="Disordered" evidence="9">
    <location>
        <begin position="930"/>
        <end position="949"/>
    </location>
</feature>
<evidence type="ECO:0000256" key="5">
    <source>
        <dbReference type="ARBA" id="ARBA00023212"/>
    </source>
</evidence>
<protein>
    <recommendedName>
        <fullName evidence="7">Kinesin-like protein</fullName>
    </recommendedName>
</protein>
<dbReference type="InterPro" id="IPR027640">
    <property type="entry name" value="Kinesin-like_fam"/>
</dbReference>
<comment type="subcellular location">
    <subcellularLocation>
        <location evidence="1">Cytoplasm</location>
        <location evidence="1">Cytoskeleton</location>
    </subcellularLocation>
</comment>
<dbReference type="GeneTree" id="ENSGT00940000155837"/>
<dbReference type="InterPro" id="IPR019821">
    <property type="entry name" value="Kinesin_motor_CS"/>
</dbReference>
<feature type="region of interest" description="Disordered" evidence="9">
    <location>
        <begin position="733"/>
        <end position="766"/>
    </location>
</feature>
<dbReference type="GO" id="GO:0005871">
    <property type="term" value="C:kinesin complex"/>
    <property type="evidence" value="ECO:0007669"/>
    <property type="project" value="TreeGrafter"/>
</dbReference>
<evidence type="ECO:0000256" key="4">
    <source>
        <dbReference type="ARBA" id="ARBA00022840"/>
    </source>
</evidence>
<reference evidence="11" key="2">
    <citation type="submission" date="2025-08" db="UniProtKB">
        <authorList>
            <consortium name="Ensembl"/>
        </authorList>
    </citation>
    <scope>IDENTIFICATION</scope>
</reference>
<feature type="region of interest" description="Disordered" evidence="9">
    <location>
        <begin position="1"/>
        <end position="81"/>
    </location>
</feature>
<dbReference type="FunFam" id="2.60.40.4330:FF:000004">
    <property type="match status" value="1"/>
</dbReference>
<dbReference type="CDD" id="cd01368">
    <property type="entry name" value="KISc_KIF23_like"/>
    <property type="match status" value="1"/>
</dbReference>
<evidence type="ECO:0000256" key="3">
    <source>
        <dbReference type="ARBA" id="ARBA00022741"/>
    </source>
</evidence>
<dbReference type="PROSITE" id="PS00411">
    <property type="entry name" value="KINESIN_MOTOR_1"/>
    <property type="match status" value="1"/>
</dbReference>
<reference evidence="11" key="1">
    <citation type="submission" date="2019-05" db="EMBL/GenBank/DDBJ databases">
        <authorList>
            <person name="Zhang S."/>
            <person name="Liu J."/>
        </authorList>
    </citation>
    <scope>NUCLEOTIDE SEQUENCE [LARGE SCALE GENOMIC DNA]</scope>
</reference>
<feature type="region of interest" description="Disordered" evidence="9">
    <location>
        <begin position="888"/>
        <end position="917"/>
    </location>
</feature>
<keyword evidence="2" id="KW-0963">Cytoplasm</keyword>
<dbReference type="GO" id="GO:0005634">
    <property type="term" value="C:nucleus"/>
    <property type="evidence" value="ECO:0007669"/>
    <property type="project" value="TreeGrafter"/>
</dbReference>
<keyword evidence="5" id="KW-0206">Cytoskeleton</keyword>
<keyword evidence="3 6" id="KW-0547">Nucleotide-binding</keyword>
<dbReference type="PRINTS" id="PR00380">
    <property type="entry name" value="KINESINHEAVY"/>
</dbReference>
<dbReference type="SMART" id="SM00129">
    <property type="entry name" value="KISc"/>
    <property type="match status" value="1"/>
</dbReference>
<comment type="similarity">
    <text evidence="6 7">Belongs to the TRAFAC class myosin-kinesin ATPase superfamily. Kinesin family.</text>
</comment>
<dbReference type="Gene3D" id="2.60.40.4330">
    <property type="entry name" value="Kinesin-like protein Kif23, Arf6-interacting domain"/>
    <property type="match status" value="1"/>
</dbReference>
<dbReference type="InterPro" id="IPR001752">
    <property type="entry name" value="Kinesin_motor_dom"/>
</dbReference>
<sequence length="949" mass="108463">MRRARAHLAPQRRFPDSSSAALEPPSRGPCGRSLRPAVLVNPRPSPASPRARLGSSELTTMKPARTKTPRKPPVKKGSQTSLKDPVGVYCRVRPLSLPEQECCIEVINNTTVQLHTPEGNRLNRNGDYKETQYSFKQVFGIHTTQKELFDVVANPLVDDLIHGKNGLLFTYGVTGSGKTHTMTGSPGEGGLLPRCLDMLFNSIGSFQAKRYVFKSNDRNSMDIQCEVDALLERQKREATPNPKTPSSKRQVDPEFADMINVQEFCKAEEVDEDSVYGVFVSYIEIYNNYIYDLLEEVPFDPIKPKWNSCSTPMRNTDFVPPQSKLLREDKNHNMYVAGCTEVEVKSTEEAFEVFWRGQKKRRIANTHLNHESSRSHSVFNIKLVQAPLDADGDNVLQEKEQITISQLSLVDLAGSERTNRTKAEGNRLREAGNINQSLMTLRTCMEVLRENQTYGTNKMVPYRDSKLTHLFKNYFDGEGKVRLIVCVNPKAEDYEESLQVMRFAEVTQEVEVARPTDKAICGLTPGRRYRNQARAGPVGDEPLVSEVVLQSFPPLPSCELLDVNDEQTLPRLIEALERRHHLRQMMIEEFNRQSITFKALLQEFDNAVLNKENYIQGKLNEKEKVISGQKLEIERLEKKNKTLEYKVEILEKTTTIYEEDKRNLQQELETQNEKLQRQFSDKRRLEARLQGMVTETTMKWEKECERRVAAKQLEMQNKLWVKDEKLKQLKAIVTEPKTEKPERPSRERDREKVTQRSVSPSPIPLSSNYIAQISNGQQLMSQQLHRRSNSCSSISVASCISEWEQKIPPYNTPLNVTSIARRRQQEPGQSKTCIVSDRRRGMYWNEGREVVPSFRNEIEVEEDHCSRGDVYKTRGGGQSVQFTEIETLKQESPTSRKRRSSTVAPAQPDGTESEWTDVETRCSVAVEMRAGSQLGPGYQHHAQPKRKKP</sequence>
<evidence type="ECO:0000256" key="1">
    <source>
        <dbReference type="ARBA" id="ARBA00004245"/>
    </source>
</evidence>
<dbReference type="Pfam" id="PF16540">
    <property type="entry name" value="MKLP1_Arf_bdg"/>
    <property type="match status" value="1"/>
</dbReference>
<keyword evidence="6 7" id="KW-0505">Motor protein</keyword>
<dbReference type="PROSITE" id="PS50067">
    <property type="entry name" value="KINESIN_MOTOR_2"/>
    <property type="match status" value="1"/>
</dbReference>
<evidence type="ECO:0000313" key="12">
    <source>
        <dbReference type="Proteomes" id="UP000694520"/>
    </source>
</evidence>
<feature type="compositionally biased region" description="Basic residues" evidence="9">
    <location>
        <begin position="64"/>
        <end position="74"/>
    </location>
</feature>
<dbReference type="SUPFAM" id="SSF52540">
    <property type="entry name" value="P-loop containing nucleoside triphosphate hydrolases"/>
    <property type="match status" value="1"/>
</dbReference>
<feature type="domain" description="Kinesin motor" evidence="10">
    <location>
        <begin position="85"/>
        <end position="510"/>
    </location>
</feature>
<keyword evidence="8" id="KW-0175">Coiled coil</keyword>
<keyword evidence="4 6" id="KW-0067">ATP-binding</keyword>
<feature type="coiled-coil region" evidence="8">
    <location>
        <begin position="619"/>
        <end position="688"/>
    </location>
</feature>
<dbReference type="GO" id="GO:0051256">
    <property type="term" value="P:mitotic spindle midzone assembly"/>
    <property type="evidence" value="ECO:0007669"/>
    <property type="project" value="TreeGrafter"/>
</dbReference>
<dbReference type="InterPro" id="IPR036961">
    <property type="entry name" value="Kinesin_motor_dom_sf"/>
</dbReference>
<evidence type="ECO:0000256" key="2">
    <source>
        <dbReference type="ARBA" id="ARBA00022490"/>
    </source>
</evidence>
<dbReference type="GO" id="GO:0003777">
    <property type="term" value="F:microtubule motor activity"/>
    <property type="evidence" value="ECO:0007669"/>
    <property type="project" value="InterPro"/>
</dbReference>
<feature type="compositionally biased region" description="Basic and acidic residues" evidence="9">
    <location>
        <begin position="736"/>
        <end position="754"/>
    </location>
</feature>
<dbReference type="GO" id="GO:0008017">
    <property type="term" value="F:microtubule binding"/>
    <property type="evidence" value="ECO:0007669"/>
    <property type="project" value="InterPro"/>
</dbReference>
<dbReference type="PANTHER" id="PTHR24115:SF600">
    <property type="entry name" value="KINESIN-LIKE PROTEIN KIF23"/>
    <property type="match status" value="1"/>
</dbReference>
<reference evidence="11" key="3">
    <citation type="submission" date="2025-09" db="UniProtKB">
        <authorList>
            <consortium name="Ensembl"/>
        </authorList>
    </citation>
    <scope>IDENTIFICATION</scope>
</reference>
<keyword evidence="7" id="KW-0493">Microtubule</keyword>
<dbReference type="InterPro" id="IPR027417">
    <property type="entry name" value="P-loop_NTPase"/>
</dbReference>
<dbReference type="Proteomes" id="UP000694520">
    <property type="component" value="Chromosome 11"/>
</dbReference>
<dbReference type="GO" id="GO:0005874">
    <property type="term" value="C:microtubule"/>
    <property type="evidence" value="ECO:0007669"/>
    <property type="project" value="UniProtKB-KW"/>
</dbReference>
<keyword evidence="12" id="KW-1185">Reference proteome</keyword>
<evidence type="ECO:0000259" key="10">
    <source>
        <dbReference type="PROSITE" id="PS50067"/>
    </source>
</evidence>
<evidence type="ECO:0000256" key="6">
    <source>
        <dbReference type="PROSITE-ProRule" id="PRU00283"/>
    </source>
</evidence>
<dbReference type="GO" id="GO:0007018">
    <property type="term" value="P:microtubule-based movement"/>
    <property type="evidence" value="ECO:0007669"/>
    <property type="project" value="InterPro"/>
</dbReference>
<dbReference type="GO" id="GO:0005524">
    <property type="term" value="F:ATP binding"/>
    <property type="evidence" value="ECO:0007669"/>
    <property type="project" value="UniProtKB-UniRule"/>
</dbReference>
<proteinExistence type="inferred from homology"/>
<dbReference type="InterPro" id="IPR038105">
    <property type="entry name" value="Kif23_Arf-bd_sf"/>
</dbReference>
<accession>A0A8B9Y8D3</accession>
<dbReference type="GO" id="GO:0016887">
    <property type="term" value="F:ATP hydrolysis activity"/>
    <property type="evidence" value="ECO:0007669"/>
    <property type="project" value="TreeGrafter"/>
</dbReference>
<dbReference type="Pfam" id="PF00225">
    <property type="entry name" value="Kinesin"/>
    <property type="match status" value="1"/>
</dbReference>
<feature type="binding site" evidence="6">
    <location>
        <begin position="172"/>
        <end position="179"/>
    </location>
    <ligand>
        <name>ATP</name>
        <dbReference type="ChEBI" id="CHEBI:30616"/>
    </ligand>
</feature>
<dbReference type="InterPro" id="IPR032384">
    <property type="entry name" value="Kif23_Arf-bd"/>
</dbReference>
<dbReference type="PANTHER" id="PTHR24115">
    <property type="entry name" value="KINESIN-RELATED"/>
    <property type="match status" value="1"/>
</dbReference>
<gene>
    <name evidence="11" type="primary">KIF23</name>
</gene>